<feature type="domain" description="N-acetyltransferase" evidence="1">
    <location>
        <begin position="9"/>
        <end position="95"/>
    </location>
</feature>
<reference evidence="2" key="2">
    <citation type="submission" date="2023-01" db="EMBL/GenBank/DDBJ databases">
        <title>Draft genome sequence of Maritalea porphyrae strain NBRC 107169.</title>
        <authorList>
            <person name="Sun Q."/>
            <person name="Mori K."/>
        </authorList>
    </citation>
    <scope>NUCLEOTIDE SEQUENCE</scope>
    <source>
        <strain evidence="2">NBRC 107169</strain>
    </source>
</reference>
<reference evidence="2" key="1">
    <citation type="journal article" date="2014" name="Int. J. Syst. Evol. Microbiol.">
        <title>Complete genome of a new Firmicutes species belonging to the dominant human colonic microbiota ('Ruminococcus bicirculans') reveals two chromosomes and a selective capacity to utilize plant glucans.</title>
        <authorList>
            <consortium name="NISC Comparative Sequencing Program"/>
            <person name="Wegmann U."/>
            <person name="Louis P."/>
            <person name="Goesmann A."/>
            <person name="Henrissat B."/>
            <person name="Duncan S.H."/>
            <person name="Flint H.J."/>
        </authorList>
    </citation>
    <scope>NUCLEOTIDE SEQUENCE</scope>
    <source>
        <strain evidence="2">NBRC 107169</strain>
    </source>
</reference>
<dbReference type="PROSITE" id="PS51729">
    <property type="entry name" value="GNAT_YJDJ"/>
    <property type="match status" value="1"/>
</dbReference>
<evidence type="ECO:0000313" key="3">
    <source>
        <dbReference type="Proteomes" id="UP001161405"/>
    </source>
</evidence>
<sequence>MADIEIKKFDGPSRGRYVAVVDGVEAELTYSRMSAHSIIADHTGVPEALKGKGVGKALVEYLIADARATDTKIVPLCPFVKAQYQRHPEWSDVIK</sequence>
<dbReference type="Pfam" id="PF14542">
    <property type="entry name" value="Acetyltransf_CG"/>
    <property type="match status" value="1"/>
</dbReference>
<dbReference type="PANTHER" id="PTHR31435">
    <property type="entry name" value="PROTEIN NATD1"/>
    <property type="match status" value="1"/>
</dbReference>
<gene>
    <name evidence="2" type="ORF">GCM10007879_00480</name>
</gene>
<dbReference type="Proteomes" id="UP001161405">
    <property type="component" value="Unassembled WGS sequence"/>
</dbReference>
<dbReference type="Gene3D" id="3.40.630.30">
    <property type="match status" value="1"/>
</dbReference>
<name>A0ABQ5UKM6_9HYPH</name>
<dbReference type="SUPFAM" id="SSF55729">
    <property type="entry name" value="Acyl-CoA N-acyltransferases (Nat)"/>
    <property type="match status" value="1"/>
</dbReference>
<dbReference type="RefSeq" id="WP_379862980.1">
    <property type="nucleotide sequence ID" value="NZ_BSNI01000001.1"/>
</dbReference>
<proteinExistence type="predicted"/>
<keyword evidence="3" id="KW-1185">Reference proteome</keyword>
<dbReference type="InterPro" id="IPR016181">
    <property type="entry name" value="Acyl_CoA_acyltransferase"/>
</dbReference>
<dbReference type="PANTHER" id="PTHR31435:SF10">
    <property type="entry name" value="BSR4717 PROTEIN"/>
    <property type="match status" value="1"/>
</dbReference>
<evidence type="ECO:0000313" key="2">
    <source>
        <dbReference type="EMBL" id="GLQ15799.1"/>
    </source>
</evidence>
<dbReference type="InterPro" id="IPR031165">
    <property type="entry name" value="GNAT_YJDJ"/>
</dbReference>
<dbReference type="EMBL" id="BSNI01000001">
    <property type="protein sequence ID" value="GLQ15799.1"/>
    <property type="molecule type" value="Genomic_DNA"/>
</dbReference>
<dbReference type="InterPro" id="IPR045057">
    <property type="entry name" value="Gcn5-rel_NAT"/>
</dbReference>
<evidence type="ECO:0000259" key="1">
    <source>
        <dbReference type="PROSITE" id="PS51729"/>
    </source>
</evidence>
<protein>
    <submittedName>
        <fullName evidence="2">N-acetyltransferase</fullName>
    </submittedName>
</protein>
<comment type="caution">
    <text evidence="2">The sequence shown here is derived from an EMBL/GenBank/DDBJ whole genome shotgun (WGS) entry which is preliminary data.</text>
</comment>
<accession>A0ABQ5UKM6</accession>
<organism evidence="2 3">
    <name type="scientific">Maritalea porphyrae</name>
    <dbReference type="NCBI Taxonomy" id="880732"/>
    <lineage>
        <taxon>Bacteria</taxon>
        <taxon>Pseudomonadati</taxon>
        <taxon>Pseudomonadota</taxon>
        <taxon>Alphaproteobacteria</taxon>
        <taxon>Hyphomicrobiales</taxon>
        <taxon>Devosiaceae</taxon>
        <taxon>Maritalea</taxon>
    </lineage>
</organism>